<name>C5B8N1_EDWI9</name>
<reference evidence="2" key="1">
    <citation type="submission" date="2009-03" db="EMBL/GenBank/DDBJ databases">
        <title>Complete genome sequence of Edwardsiella ictaluri 93-146.</title>
        <authorList>
            <person name="Williams M.L."/>
            <person name="Gillaspy A.F."/>
            <person name="Dyer D.W."/>
            <person name="Thune R.L."/>
            <person name="Waldbieser G.C."/>
            <person name="Schuster S.C."/>
            <person name="Gipson J."/>
            <person name="Zaitshik J."/>
            <person name="Landry C."/>
            <person name="Lawrence M.L."/>
        </authorList>
    </citation>
    <scope>NUCLEOTIDE SEQUENCE [LARGE SCALE GENOMIC DNA]</scope>
    <source>
        <strain evidence="2">93-146</strain>
    </source>
</reference>
<dbReference type="Proteomes" id="UP000001485">
    <property type="component" value="Chromosome"/>
</dbReference>
<proteinExistence type="predicted"/>
<dbReference type="HOGENOM" id="CLU_3250697_0_0_6"/>
<accession>C5B8N1</accession>
<protein>
    <submittedName>
        <fullName evidence="1">Uncharacterized protein</fullName>
    </submittedName>
</protein>
<dbReference type="KEGG" id="eic:NT01EI_2724"/>
<evidence type="ECO:0000313" key="1">
    <source>
        <dbReference type="EMBL" id="ACR69892.1"/>
    </source>
</evidence>
<gene>
    <name evidence="1" type="ordered locus">NT01EI_2724</name>
</gene>
<organism evidence="1 2">
    <name type="scientific">Edwardsiella ictaluri (strain 93-146)</name>
    <dbReference type="NCBI Taxonomy" id="634503"/>
    <lineage>
        <taxon>Bacteria</taxon>
        <taxon>Pseudomonadati</taxon>
        <taxon>Pseudomonadota</taxon>
        <taxon>Gammaproteobacteria</taxon>
        <taxon>Enterobacterales</taxon>
        <taxon>Hafniaceae</taxon>
        <taxon>Edwardsiella</taxon>
    </lineage>
</organism>
<sequence length="42" mass="4786">MLPPPAAAAAWKNWHHMPHGRALNSGEKLYIMAYWLATQTPR</sequence>
<reference evidence="1 2" key="2">
    <citation type="journal article" date="2012" name="J. Bacteriol.">
        <title>Genome Sequence of Edwardsiella ictaluri 93-146, a Strain Associated with a Natural Channel Catfish Outbreak of Enteric Septicemia of Catfish.</title>
        <authorList>
            <person name="Williams M.L."/>
            <person name="Gillaspy A.F."/>
            <person name="Dyer D.W."/>
            <person name="Thune R.L."/>
            <person name="Waldbieser G.C."/>
            <person name="Schuster S.C."/>
            <person name="Gipson J."/>
            <person name="Zaitshik J."/>
            <person name="Landry C."/>
            <person name="Banes M.M."/>
            <person name="Lawrence M.L."/>
        </authorList>
    </citation>
    <scope>NUCLEOTIDE SEQUENCE [LARGE SCALE GENOMIC DNA]</scope>
    <source>
        <strain evidence="1 2">93-146</strain>
    </source>
</reference>
<evidence type="ECO:0000313" key="2">
    <source>
        <dbReference type="Proteomes" id="UP000001485"/>
    </source>
</evidence>
<dbReference type="EMBL" id="CP001600">
    <property type="protein sequence ID" value="ACR69892.1"/>
    <property type="molecule type" value="Genomic_DNA"/>
</dbReference>
<dbReference type="AlphaFoldDB" id="C5B8N1"/>